<evidence type="ECO:0000259" key="8">
    <source>
        <dbReference type="Pfam" id="PF01182"/>
    </source>
</evidence>
<dbReference type="PANTHER" id="PTHR11054:SF0">
    <property type="entry name" value="6-PHOSPHOGLUCONOLACTONASE"/>
    <property type="match status" value="1"/>
</dbReference>
<comment type="pathway">
    <text evidence="3 7">Carbohydrate degradation; pentose phosphate pathway; D-ribulose 5-phosphate from D-glucose 6-phosphate (oxidative stage): step 2/3.</text>
</comment>
<dbReference type="PANTHER" id="PTHR11054">
    <property type="entry name" value="6-PHOSPHOGLUCONOLACTONASE"/>
    <property type="match status" value="1"/>
</dbReference>
<evidence type="ECO:0000256" key="5">
    <source>
        <dbReference type="ARBA" id="ARBA00013198"/>
    </source>
</evidence>
<evidence type="ECO:0000256" key="4">
    <source>
        <dbReference type="ARBA" id="ARBA00010662"/>
    </source>
</evidence>
<keyword evidence="10" id="KW-1185">Reference proteome</keyword>
<evidence type="ECO:0000256" key="2">
    <source>
        <dbReference type="ARBA" id="ARBA00002681"/>
    </source>
</evidence>
<dbReference type="GO" id="GO:0017057">
    <property type="term" value="F:6-phosphogluconolactonase activity"/>
    <property type="evidence" value="ECO:0007669"/>
    <property type="project" value="UniProtKB-UniRule"/>
</dbReference>
<dbReference type="Proteomes" id="UP000516421">
    <property type="component" value="Chromosome"/>
</dbReference>
<dbReference type="EMBL" id="CP061538">
    <property type="protein sequence ID" value="QNV39071.1"/>
    <property type="molecule type" value="Genomic_DNA"/>
</dbReference>
<dbReference type="Pfam" id="PF01182">
    <property type="entry name" value="Glucosamine_iso"/>
    <property type="match status" value="1"/>
</dbReference>
<evidence type="ECO:0000256" key="1">
    <source>
        <dbReference type="ARBA" id="ARBA00000832"/>
    </source>
</evidence>
<dbReference type="InterPro" id="IPR005900">
    <property type="entry name" value="6-phosphogluconolactonase_DevB"/>
</dbReference>
<dbReference type="CDD" id="cd01400">
    <property type="entry name" value="6PGL"/>
    <property type="match status" value="1"/>
</dbReference>
<dbReference type="RefSeq" id="WP_190616580.1">
    <property type="nucleotide sequence ID" value="NZ_BAAAHX010000002.1"/>
</dbReference>
<evidence type="ECO:0000256" key="3">
    <source>
        <dbReference type="ARBA" id="ARBA00004961"/>
    </source>
</evidence>
<dbReference type="KEGG" id="rama:IDM48_06485"/>
<accession>A0A7H2BHC5</accession>
<name>A0A7H2BHC5_9MICC</name>
<dbReference type="GO" id="GO:0005975">
    <property type="term" value="P:carbohydrate metabolic process"/>
    <property type="evidence" value="ECO:0007669"/>
    <property type="project" value="UniProtKB-UniRule"/>
</dbReference>
<dbReference type="AlphaFoldDB" id="A0A7H2BHC5"/>
<evidence type="ECO:0000256" key="6">
    <source>
        <dbReference type="ARBA" id="ARBA00020337"/>
    </source>
</evidence>
<dbReference type="InterPro" id="IPR006148">
    <property type="entry name" value="Glc/Gal-6P_isomerase"/>
</dbReference>
<reference evidence="9 10" key="1">
    <citation type="submission" date="2020-09" db="EMBL/GenBank/DDBJ databases">
        <title>Investigation of environmental microbe.</title>
        <authorList>
            <person name="Ou Y."/>
            <person name="Kang Q."/>
        </authorList>
    </citation>
    <scope>NUCLEOTIDE SEQUENCE [LARGE SCALE GENOMIC DNA]</scope>
    <source>
        <strain evidence="9 10">KJZ-9</strain>
    </source>
</reference>
<gene>
    <name evidence="7 9" type="primary">pgl</name>
    <name evidence="9" type="ORF">IDM48_06485</name>
</gene>
<evidence type="ECO:0000313" key="10">
    <source>
        <dbReference type="Proteomes" id="UP000516421"/>
    </source>
</evidence>
<feature type="domain" description="Glucosamine/galactosamine-6-phosphate isomerase" evidence="8">
    <location>
        <begin position="10"/>
        <end position="239"/>
    </location>
</feature>
<dbReference type="EC" id="3.1.1.31" evidence="5 7"/>
<keyword evidence="7 9" id="KW-0378">Hydrolase</keyword>
<protein>
    <recommendedName>
        <fullName evidence="6 7">6-phosphogluconolactonase</fullName>
        <shortName evidence="7">6PGL</shortName>
        <ecNumber evidence="5 7">3.1.1.31</ecNumber>
    </recommendedName>
</protein>
<comment type="similarity">
    <text evidence="4 7">Belongs to the glucosamine/galactosamine-6-phosphate isomerase family. 6-phosphogluconolactonase subfamily.</text>
</comment>
<evidence type="ECO:0000256" key="7">
    <source>
        <dbReference type="RuleBase" id="RU365095"/>
    </source>
</evidence>
<comment type="function">
    <text evidence="2 7">Hydrolysis of 6-phosphogluconolactone to 6-phosphogluconate.</text>
</comment>
<dbReference type="Gene3D" id="3.40.50.1360">
    <property type="match status" value="1"/>
</dbReference>
<dbReference type="UniPathway" id="UPA00115">
    <property type="reaction ID" value="UER00409"/>
</dbReference>
<sequence length="263" mass="28840">MPKPRFISFPDQKTLADELAAHFLSALQQDLSDNELVHVSLTGGTMGSKILETAGELRALKDIDWSRVHFWWSDERFVPTGHEDRNSQQAADALLASLDIPAENLHVIGASDQFDTAEKAAEAYRQELKKFAPTGAEYPTFGLSLLGMGPDGHIASLFPHRPEIHEEKAITLAVHDSPKPPPHRVTLTRPVICNSQQIWFMVSGEDKNAPLTRVMQASSVKDEELSADILTETPAAGARGLEKTIIWADAAAQGNLKFSAEAR</sequence>
<comment type="catalytic activity">
    <reaction evidence="1 7">
        <text>6-phospho-D-glucono-1,5-lactone + H2O = 6-phospho-D-gluconate + H(+)</text>
        <dbReference type="Rhea" id="RHEA:12556"/>
        <dbReference type="ChEBI" id="CHEBI:15377"/>
        <dbReference type="ChEBI" id="CHEBI:15378"/>
        <dbReference type="ChEBI" id="CHEBI:57955"/>
        <dbReference type="ChEBI" id="CHEBI:58759"/>
        <dbReference type="EC" id="3.1.1.31"/>
    </reaction>
</comment>
<organism evidence="9 10">
    <name type="scientific">Rothia amarae</name>
    <dbReference type="NCBI Taxonomy" id="169480"/>
    <lineage>
        <taxon>Bacteria</taxon>
        <taxon>Bacillati</taxon>
        <taxon>Actinomycetota</taxon>
        <taxon>Actinomycetes</taxon>
        <taxon>Micrococcales</taxon>
        <taxon>Micrococcaceae</taxon>
        <taxon>Rothia</taxon>
    </lineage>
</organism>
<dbReference type="InterPro" id="IPR039104">
    <property type="entry name" value="6PGL"/>
</dbReference>
<dbReference type="NCBIfam" id="TIGR01198">
    <property type="entry name" value="pgl"/>
    <property type="match status" value="1"/>
</dbReference>
<proteinExistence type="inferred from homology"/>
<dbReference type="SUPFAM" id="SSF100950">
    <property type="entry name" value="NagB/RpiA/CoA transferase-like"/>
    <property type="match status" value="1"/>
</dbReference>
<dbReference type="GO" id="GO:0006098">
    <property type="term" value="P:pentose-phosphate shunt"/>
    <property type="evidence" value="ECO:0007669"/>
    <property type="project" value="UniProtKB-UniPathway"/>
</dbReference>
<evidence type="ECO:0000313" key="9">
    <source>
        <dbReference type="EMBL" id="QNV39071.1"/>
    </source>
</evidence>
<dbReference type="InterPro" id="IPR037171">
    <property type="entry name" value="NagB/RpiA_transferase-like"/>
</dbReference>